<keyword evidence="7 14" id="KW-0547">Nucleotide-binding</keyword>
<comment type="similarity">
    <text evidence="14">Belongs to the ADP/ATP translocase tlc family.</text>
</comment>
<proteinExistence type="inferred from homology"/>
<keyword evidence="9" id="KW-0460">Magnesium</keyword>
<dbReference type="NCBIfam" id="TIGR00769">
    <property type="entry name" value="AAA"/>
    <property type="match status" value="1"/>
</dbReference>
<comment type="catalytic activity">
    <reaction evidence="13">
        <text>a 2'-deoxyribonucleoside 5'-diphosphate + [thioredoxin]-disulfide + H2O = a ribonucleoside 5'-diphosphate + [thioredoxin]-dithiol</text>
        <dbReference type="Rhea" id="RHEA:23252"/>
        <dbReference type="Rhea" id="RHEA-COMP:10698"/>
        <dbReference type="Rhea" id="RHEA-COMP:10700"/>
        <dbReference type="ChEBI" id="CHEBI:15377"/>
        <dbReference type="ChEBI" id="CHEBI:29950"/>
        <dbReference type="ChEBI" id="CHEBI:50058"/>
        <dbReference type="ChEBI" id="CHEBI:57930"/>
        <dbReference type="ChEBI" id="CHEBI:73316"/>
        <dbReference type="EC" id="1.17.4.1"/>
    </reaction>
</comment>
<dbReference type="SUPFAM" id="SSF47240">
    <property type="entry name" value="Ferritin-like"/>
    <property type="match status" value="1"/>
</dbReference>
<feature type="transmembrane region" description="Helical" evidence="14">
    <location>
        <begin position="920"/>
        <end position="938"/>
    </location>
</feature>
<name>A0A9Q0N796_9DIPT</name>
<dbReference type="InterPro" id="IPR033749">
    <property type="entry name" value="Polyprenyl_synt_CS"/>
</dbReference>
<evidence type="ECO:0000256" key="11">
    <source>
        <dbReference type="ARBA" id="ARBA00023002"/>
    </source>
</evidence>
<feature type="transmembrane region" description="Helical" evidence="14">
    <location>
        <begin position="950"/>
        <end position="973"/>
    </location>
</feature>
<dbReference type="InterPro" id="IPR012348">
    <property type="entry name" value="RNR-like"/>
</dbReference>
<dbReference type="GO" id="GO:0016020">
    <property type="term" value="C:membrane"/>
    <property type="evidence" value="ECO:0007669"/>
    <property type="project" value="UniProtKB-SubCell"/>
</dbReference>
<dbReference type="InterPro" id="IPR000092">
    <property type="entry name" value="Polyprenyl_synt"/>
</dbReference>
<dbReference type="Proteomes" id="UP001151699">
    <property type="component" value="Chromosome A"/>
</dbReference>
<evidence type="ECO:0000256" key="4">
    <source>
        <dbReference type="ARBA" id="ARBA00022448"/>
    </source>
</evidence>
<evidence type="ECO:0000256" key="3">
    <source>
        <dbReference type="ARBA" id="ARBA00010406"/>
    </source>
</evidence>
<protein>
    <recommendedName>
        <fullName evidence="13 14">Multifunctional fusion protein</fullName>
    </recommendedName>
    <domain>
        <recommendedName>
            <fullName evidence="13">Ribonucleoside-diphosphate reductase</fullName>
            <ecNumber evidence="13">1.17.4.1</ecNumber>
        </recommendedName>
    </domain>
    <domain>
        <recommendedName>
            <fullName evidence="14">ADP,ATP carrier protein</fullName>
        </recommendedName>
    </domain>
</protein>
<dbReference type="GO" id="GO:0005524">
    <property type="term" value="F:ATP binding"/>
    <property type="evidence" value="ECO:0007669"/>
    <property type="project" value="UniProtKB-KW"/>
</dbReference>
<dbReference type="GO" id="GO:0004659">
    <property type="term" value="F:prenyltransferase activity"/>
    <property type="evidence" value="ECO:0007669"/>
    <property type="project" value="InterPro"/>
</dbReference>
<dbReference type="GO" id="GO:0004748">
    <property type="term" value="F:ribonucleoside-diphosphate reductase activity, thioredoxin disulfide as acceptor"/>
    <property type="evidence" value="ECO:0007669"/>
    <property type="project" value="UniProtKB-EC"/>
</dbReference>
<dbReference type="NCBIfam" id="NF006577">
    <property type="entry name" value="PRK09102.1"/>
    <property type="match status" value="1"/>
</dbReference>
<dbReference type="SFLD" id="SFLDS00005">
    <property type="entry name" value="Isoprenoid_Synthase_Type_I"/>
    <property type="match status" value="1"/>
</dbReference>
<feature type="transmembrane region" description="Helical" evidence="14">
    <location>
        <begin position="1117"/>
        <end position="1141"/>
    </location>
</feature>
<dbReference type="CDD" id="cd01679">
    <property type="entry name" value="RNR_I"/>
    <property type="match status" value="1"/>
</dbReference>
<feature type="transmembrane region" description="Helical" evidence="14">
    <location>
        <begin position="1175"/>
        <end position="1194"/>
    </location>
</feature>
<feature type="transmembrane region" description="Helical" evidence="14">
    <location>
        <begin position="735"/>
        <end position="761"/>
    </location>
</feature>
<feature type="transmembrane region" description="Helical" evidence="14">
    <location>
        <begin position="1039"/>
        <end position="1064"/>
    </location>
</feature>
<dbReference type="CDD" id="cd01049">
    <property type="entry name" value="RNRR2"/>
    <property type="match status" value="1"/>
</dbReference>
<evidence type="ECO:0000259" key="15">
    <source>
        <dbReference type="Pfam" id="PF00317"/>
    </source>
</evidence>
<dbReference type="GO" id="GO:0005971">
    <property type="term" value="C:ribonucleoside-diphosphate reductase complex"/>
    <property type="evidence" value="ECO:0007669"/>
    <property type="project" value="TreeGrafter"/>
</dbReference>
<evidence type="ECO:0000313" key="18">
    <source>
        <dbReference type="Proteomes" id="UP001151699"/>
    </source>
</evidence>
<dbReference type="Gene3D" id="1.10.620.20">
    <property type="entry name" value="Ribonucleotide Reductase, subunit A"/>
    <property type="match status" value="1"/>
</dbReference>
<dbReference type="SUPFAM" id="SSF51998">
    <property type="entry name" value="PFL-like glycyl radical enzymes"/>
    <property type="match status" value="1"/>
</dbReference>
<evidence type="ECO:0000256" key="5">
    <source>
        <dbReference type="ARBA" id="ARBA00022692"/>
    </source>
</evidence>
<dbReference type="FunFam" id="3.20.70.20:FF:000034">
    <property type="entry name" value="Ribonucleoside-diphosphate reductase large chain, putative"/>
    <property type="match status" value="1"/>
</dbReference>
<dbReference type="PRINTS" id="PR01183">
    <property type="entry name" value="RIBORDTASEM1"/>
</dbReference>
<dbReference type="Gene3D" id="1.10.600.10">
    <property type="entry name" value="Farnesyl Diphosphate Synthase"/>
    <property type="match status" value="1"/>
</dbReference>
<dbReference type="Pfam" id="PF00317">
    <property type="entry name" value="Ribonuc_red_lgN"/>
    <property type="match status" value="1"/>
</dbReference>
<evidence type="ECO:0000256" key="6">
    <source>
        <dbReference type="ARBA" id="ARBA00022723"/>
    </source>
</evidence>
<feature type="transmembrane region" description="Helical" evidence="14">
    <location>
        <begin position="1240"/>
        <end position="1266"/>
    </location>
</feature>
<dbReference type="InterPro" id="IPR000358">
    <property type="entry name" value="RNR_small_fam"/>
</dbReference>
<dbReference type="NCBIfam" id="NF007186">
    <property type="entry name" value="PRK09614.1-5"/>
    <property type="match status" value="1"/>
</dbReference>
<keyword evidence="8 14" id="KW-0067">ATP-binding</keyword>
<dbReference type="Pfam" id="PF02867">
    <property type="entry name" value="Ribonuc_red_lgC"/>
    <property type="match status" value="2"/>
</dbReference>
<evidence type="ECO:0000256" key="7">
    <source>
        <dbReference type="ARBA" id="ARBA00022741"/>
    </source>
</evidence>
<dbReference type="InterPro" id="IPR039718">
    <property type="entry name" value="Rrm1"/>
</dbReference>
<evidence type="ECO:0000256" key="13">
    <source>
        <dbReference type="RuleBase" id="RU003410"/>
    </source>
</evidence>
<dbReference type="EMBL" id="WJQU01000001">
    <property type="protein sequence ID" value="KAJ6644940.1"/>
    <property type="molecule type" value="Genomic_DNA"/>
</dbReference>
<keyword evidence="11 13" id="KW-0560">Oxidoreductase</keyword>
<evidence type="ECO:0000256" key="10">
    <source>
        <dbReference type="ARBA" id="ARBA00022989"/>
    </source>
</evidence>
<dbReference type="InterPro" id="IPR008926">
    <property type="entry name" value="RNR_R1-su_N"/>
</dbReference>
<dbReference type="GO" id="GO:0008299">
    <property type="term" value="P:isoprenoid biosynthetic process"/>
    <property type="evidence" value="ECO:0007669"/>
    <property type="project" value="InterPro"/>
</dbReference>
<feature type="transmembrane region" description="Helical" evidence="14">
    <location>
        <begin position="985"/>
        <end position="1006"/>
    </location>
</feature>
<dbReference type="Pfam" id="PF00348">
    <property type="entry name" value="polyprenyl_synt"/>
    <property type="match status" value="1"/>
</dbReference>
<dbReference type="SUPFAM" id="SSF48168">
    <property type="entry name" value="R1 subunit of ribonucleotide reductase, N-terminal domain"/>
    <property type="match status" value="1"/>
</dbReference>
<dbReference type="SUPFAM" id="SSF48576">
    <property type="entry name" value="Terpenoid synthases"/>
    <property type="match status" value="1"/>
</dbReference>
<evidence type="ECO:0000256" key="14">
    <source>
        <dbReference type="RuleBase" id="RU363121"/>
    </source>
</evidence>
<dbReference type="EC" id="1.17.4.1" evidence="13"/>
<comment type="subcellular location">
    <subcellularLocation>
        <location evidence="1 14">Membrane</location>
        <topology evidence="1 14">Multi-pass membrane protein</topology>
    </subcellularLocation>
</comment>
<gene>
    <name evidence="17" type="primary">tlcC</name>
    <name evidence="17" type="ORF">Bhyg_00135</name>
</gene>
<dbReference type="PANTHER" id="PTHR11573:SF6">
    <property type="entry name" value="RIBONUCLEOSIDE-DIPHOSPHATE REDUCTASE LARGE SUBUNIT"/>
    <property type="match status" value="1"/>
</dbReference>
<feature type="domain" description="Ribonucleotide reductase large subunit N-terminal" evidence="15">
    <location>
        <begin position="13"/>
        <end position="77"/>
    </location>
</feature>
<dbReference type="InterPro" id="IPR004667">
    <property type="entry name" value="ADP_ATP_car_bac_type"/>
</dbReference>
<dbReference type="InterPro" id="IPR013509">
    <property type="entry name" value="RNR_lsu_N"/>
</dbReference>
<evidence type="ECO:0000256" key="1">
    <source>
        <dbReference type="ARBA" id="ARBA00004141"/>
    </source>
</evidence>
<dbReference type="PANTHER" id="PTHR11573">
    <property type="entry name" value="RIBONUCLEOSIDE-DIPHOSPHATE REDUCTASE LARGE CHAIN"/>
    <property type="match status" value="1"/>
</dbReference>
<feature type="transmembrane region" description="Helical" evidence="14">
    <location>
        <begin position="1076"/>
        <end position="1097"/>
    </location>
</feature>
<comment type="function">
    <text evidence="13">Provides the precursors necessary for DNA synthesis. Catalyzes the biosynthesis of deoxyribonucleotides from the corresponding ribonucleotides.</text>
</comment>
<accession>A0A9Q0N796</accession>
<comment type="similarity">
    <text evidence="3 13">Belongs to the ribonucleoside diphosphate reductase large chain family.</text>
</comment>
<dbReference type="InterPro" id="IPR008949">
    <property type="entry name" value="Isoprenoid_synthase_dom_sf"/>
</dbReference>
<evidence type="ECO:0000259" key="16">
    <source>
        <dbReference type="Pfam" id="PF02867"/>
    </source>
</evidence>
<dbReference type="InterPro" id="IPR000788">
    <property type="entry name" value="RNR_lg_C"/>
</dbReference>
<feature type="non-terminal residue" evidence="17">
    <location>
        <position position="1"/>
    </location>
</feature>
<evidence type="ECO:0000256" key="12">
    <source>
        <dbReference type="ARBA" id="ARBA00023136"/>
    </source>
</evidence>
<feature type="transmembrane region" description="Helical" evidence="14">
    <location>
        <begin position="1214"/>
        <end position="1233"/>
    </location>
</feature>
<feature type="domain" description="Ribonucleotide reductase large subunit C-terminal" evidence="16">
    <location>
        <begin position="81"/>
        <end position="400"/>
    </location>
</feature>
<dbReference type="GO" id="GO:0042811">
    <property type="term" value="P:pheromone biosynthetic process"/>
    <property type="evidence" value="ECO:0007669"/>
    <property type="project" value="UniProtKB-ARBA"/>
</dbReference>
<organism evidence="17 18">
    <name type="scientific">Pseudolycoriella hygida</name>
    <dbReference type="NCBI Taxonomy" id="35572"/>
    <lineage>
        <taxon>Eukaryota</taxon>
        <taxon>Metazoa</taxon>
        <taxon>Ecdysozoa</taxon>
        <taxon>Arthropoda</taxon>
        <taxon>Hexapoda</taxon>
        <taxon>Insecta</taxon>
        <taxon>Pterygota</taxon>
        <taxon>Neoptera</taxon>
        <taxon>Endopterygota</taxon>
        <taxon>Diptera</taxon>
        <taxon>Nematocera</taxon>
        <taxon>Sciaroidea</taxon>
        <taxon>Sciaridae</taxon>
        <taxon>Pseudolycoriella</taxon>
    </lineage>
</organism>
<dbReference type="OrthoDB" id="6921389at2759"/>
<dbReference type="Gene3D" id="3.20.70.20">
    <property type="match status" value="1"/>
</dbReference>
<evidence type="ECO:0000256" key="2">
    <source>
        <dbReference type="ARBA" id="ARBA00009303"/>
    </source>
</evidence>
<dbReference type="Pfam" id="PF00268">
    <property type="entry name" value="Ribonuc_red_sm"/>
    <property type="match status" value="1"/>
</dbReference>
<keyword evidence="10 14" id="KW-1133">Transmembrane helix</keyword>
<keyword evidence="12 14" id="KW-0472">Membrane</keyword>
<dbReference type="InterPro" id="IPR009078">
    <property type="entry name" value="Ferritin-like_SF"/>
</dbReference>
<dbReference type="GO" id="GO:0046872">
    <property type="term" value="F:metal ion binding"/>
    <property type="evidence" value="ECO:0007669"/>
    <property type="project" value="UniProtKB-KW"/>
</dbReference>
<dbReference type="PROSITE" id="PS00444">
    <property type="entry name" value="POLYPRENYL_SYNTHASE_2"/>
    <property type="match status" value="1"/>
</dbReference>
<reference evidence="17" key="1">
    <citation type="submission" date="2022-07" db="EMBL/GenBank/DDBJ databases">
        <authorList>
            <person name="Trinca V."/>
            <person name="Uliana J.V.C."/>
            <person name="Torres T.T."/>
            <person name="Ward R.J."/>
            <person name="Monesi N."/>
        </authorList>
    </citation>
    <scope>NUCLEOTIDE SEQUENCE</scope>
    <source>
        <strain evidence="17">HSMRA1968</strain>
        <tissue evidence="17">Whole embryos</tissue>
    </source>
</reference>
<dbReference type="GO" id="GO:0005471">
    <property type="term" value="F:ATP:ADP antiporter activity"/>
    <property type="evidence" value="ECO:0007669"/>
    <property type="project" value="InterPro"/>
</dbReference>
<evidence type="ECO:0000313" key="17">
    <source>
        <dbReference type="EMBL" id="KAJ6644940.1"/>
    </source>
</evidence>
<evidence type="ECO:0000256" key="8">
    <source>
        <dbReference type="ARBA" id="ARBA00022840"/>
    </source>
</evidence>
<dbReference type="InterPro" id="IPR033909">
    <property type="entry name" value="RNR_small"/>
</dbReference>
<dbReference type="GO" id="GO:0009263">
    <property type="term" value="P:deoxyribonucleotide biosynthetic process"/>
    <property type="evidence" value="ECO:0007669"/>
    <property type="project" value="UniProtKB-KW"/>
</dbReference>
<comment type="caution">
    <text evidence="17">The sequence shown here is derived from an EMBL/GenBank/DDBJ whole genome shotgun (WGS) entry which is preliminary data.</text>
</comment>
<comment type="similarity">
    <text evidence="2">Belongs to the ribonucleoside diphosphate reductase small chain family.</text>
</comment>
<keyword evidence="6" id="KW-0479">Metal-binding</keyword>
<sequence length="2172" mass="249435">FHVQIDKKRDDLLTNFGKAVLKDRYLLEGEDFQDLFARVASYYADDEKHAQLLYNYMSKAWFMPATPILSNGGTNRGLPISCFLNETDDSLEGIVDLWTENVWLASRGGGIGSYWGNVRSINEKIHSKGHSSGIIPFIKVVDSMTLAISQGSIRRGSAAIYLPINHPEIEEFMDLRRPTGGDTNRKALNIHHGIALTDAFMQAVENGDDFPLISPSTNEVISIVKARDLWIKLLTTRIETGEPYIIFIDTVNKYIPLHHKKLGLYVKTSNLCSEITLPTGDDHLGISRTAVCCLSSVNLEYFEEWKNDEQFIPTIMRFLDNVLEDFITKAPTSMQRAKYSAMRERSIGLGVMGFHSFLQAKDVPMESVMAKVWNKQIFEHIYTETNRASEILADERGPCHDAAEVGSPERFSNKTAIAPTASISVIAGNSSPGIEPYAANSFVQKTLTGSFNVRNKYLEKILSSKGFNNEQVWSSIATHEGSVQHLTFLSEHEKEVFKTAYEIDQNWLIDLAADRTPYISQAQSLNIFLAGNVSKIYLHNIHFKAWKKGVKSLYYCRSTSIQRADKVSHDITKVNFDDIEAISKQGNINMSLLDASPIYKPFSYVWAYEAWHTQQKIHWLPEEVPLADDIKDWKYNLTAGEKHLLTQIFRFFTQADIEVNNCYMKHYSRVFKPTEVLMMLSAFSNMETIHIAAYSHLLDTVGMPEIEYQAFLKYKEMKDKYDYMQRFGVETKADIAITLAVFGAFTEGLQLFASFAILLNFPRFNKMKGMGQIITWSVRDETLHTDSIITLFKTFVRENPEVWTEELRSQLYEACATIVHFEDAFIELAFEVGDIQGLTAREVRQYIRYIADRRLMQLGLKEIYLVDHNPLPWLDTMLNGVEHTNFFENRVTEYTKAATTGSWEEFREIIWPIERDELKLFVPMALMMLCILFNFGALRSIKDGLVIPSIGAEVISFLKLWLVLPSSIIFTIIYVRLSNQLSFEYIFYIIISSFLLFFLIFAYLIYPNQEFYHPSPQSIENLIALYPNFRWFIKIIGKWSYATMYICSELWSAVVINLMFWQFANNIFDTNKAKRFYPILGMVGNIGLILADIEGIVDSELVISTNLQYQSEMMLKPIIFIIVVAGIISILLFRLINYLILNDETLKYDFKTTKIHSKTSLPMAESIRMVMKSKYVGHIALLIICYGLLINIVEGPWKAKVRELNPNTLDYINFMGRFNIWMGISCVTFMIVGSNVIRKFTWLVSAVLTPLMFSITGLSFFIFVIFSEDINFGIKDFNPIYVAVIIGGIQNILSKSTKYSLFDSTKEMAYIPLTLELRTKGKAAVEVIGTKFVWFGITTAISTYFNKQYANIDINLELIDKKEQEYYIRFSKVAPYGFPFKIAWQVIGWQEESKNNIIEFQSPIKIGYDLIKQALFFSYSGQAINQYQQKLEHYDAIKTGFGTIFNTKNYSWTIHIPFSFKLLKVFTLKNNLFEIINFIKEIKLDSNQTQIFDLYDQKKLYEEDYTSFSFSLEKNKYYTDVEDFKTNIPRKLNVNYHTKIIESDIENRKVASGILLYILPWPFAFSFNGNLYITTNKSLFSEITKDWEIKIVSAKAISSTQESDTTLLYQSKSKDDNNIDMYLRINSSIDLKTGFSDQILDSIPYWITYIPALPINQLFLEELHYINNNKEKFALSELENRSYLFALDLNFISRPSKESKLQINDLSLFSKNTGFRITNECKLGAFQDFDIKGLVLLNNYITPTYLIANYVFNLGKFKTLSGESKNIYQEAMSSFLKTISDYPNSKSDILSFEYKLNSNNIKKGKIGTVEIDKILPLYYLALYKKAAEKIRPNDHIKKRIQELYKLDIIKRIHADLANELSLLNELIISRLVVKEELVQVVGKHLLESGGKRIRPLLTILSSKMFDYIGDDNIKLAAAVEFIHTATLLHDDVVDESQMRRSKPAAHVIWGSKASILVGDFLFSQSFQLMVDAASLKAMKSLSKASAIISEGEVAQLVKLNERRIIDEIEYREIITAKTAELFGASCEAGASIANQPDDICKILHNFGKSLGNIFQITDDLFDYLGNSTELGKNIGDDFLEGKVTLPLIFLYKKLNNEGQSKIKKMLKSVNRTKDEFKLIQDLMLSYEIKSQILQYLENMRKEANKLLDQIPIQNIYKDHLESLIRFILNRSY</sequence>
<evidence type="ECO:0000256" key="9">
    <source>
        <dbReference type="ARBA" id="ARBA00022842"/>
    </source>
</evidence>
<dbReference type="Pfam" id="PF03219">
    <property type="entry name" value="TLC"/>
    <property type="match status" value="1"/>
</dbReference>
<keyword evidence="18" id="KW-1185">Reference proteome</keyword>
<keyword evidence="4 14" id="KW-0813">Transport</keyword>
<keyword evidence="5 14" id="KW-0812">Transmembrane</keyword>
<keyword evidence="13" id="KW-0215">Deoxyribonucleotide synthesis</keyword>
<dbReference type="CDD" id="cd00685">
    <property type="entry name" value="Trans_IPPS_HT"/>
    <property type="match status" value="1"/>
</dbReference>
<feature type="domain" description="Ribonucleotide reductase large subunit C-terminal" evidence="16">
    <location>
        <begin position="410"/>
        <end position="555"/>
    </location>
</feature>